<evidence type="ECO:0000313" key="1">
    <source>
        <dbReference type="EMBL" id="VAW71190.1"/>
    </source>
</evidence>
<protein>
    <submittedName>
        <fullName evidence="1">Uncharacterized protein</fullName>
    </submittedName>
</protein>
<accession>A0A3B0Y2R5</accession>
<proteinExistence type="predicted"/>
<gene>
    <name evidence="1" type="ORF">MNBD_GAMMA12-3622</name>
</gene>
<organism evidence="1">
    <name type="scientific">hydrothermal vent metagenome</name>
    <dbReference type="NCBI Taxonomy" id="652676"/>
    <lineage>
        <taxon>unclassified sequences</taxon>
        <taxon>metagenomes</taxon>
        <taxon>ecological metagenomes</taxon>
    </lineage>
</organism>
<sequence>MTKLVSLIIGLFSANIIYSQELSKSQLDQWLNNPDAPIPLVKKNRKINEGKLTFLDPSKHKNVMHSDNNIRIDAQSLKTGWVELRQCYRNLDAFPRVQIVYKYRNIRHLKIKSVKKIKSAKIEGRSVQLVDVQKGALLCISAQIQSLQKTVTGYQLQNGPFRRKFLDGYFPLHVTVNVRFPNLQITLESIKPKSVQGTKFLGIQVSKSINRVTLNALFEGVLNTQLNFTLVANLRHRNNKIVNQKK</sequence>
<dbReference type="AlphaFoldDB" id="A0A3B0Y2R5"/>
<reference evidence="1" key="1">
    <citation type="submission" date="2018-06" db="EMBL/GenBank/DDBJ databases">
        <authorList>
            <person name="Zhirakovskaya E."/>
        </authorList>
    </citation>
    <scope>NUCLEOTIDE SEQUENCE</scope>
</reference>
<dbReference type="EMBL" id="UOFL01000012">
    <property type="protein sequence ID" value="VAW71190.1"/>
    <property type="molecule type" value="Genomic_DNA"/>
</dbReference>
<name>A0A3B0Y2R5_9ZZZZ</name>